<comment type="caution">
    <text evidence="1">The sequence shown here is derived from an EMBL/GenBank/DDBJ whole genome shotgun (WGS) entry which is preliminary data.</text>
</comment>
<evidence type="ECO:0000313" key="2">
    <source>
        <dbReference type="Proteomes" id="UP000663872"/>
    </source>
</evidence>
<organism evidence="1 2">
    <name type="scientific">Rotaria socialis</name>
    <dbReference type="NCBI Taxonomy" id="392032"/>
    <lineage>
        <taxon>Eukaryota</taxon>
        <taxon>Metazoa</taxon>
        <taxon>Spiralia</taxon>
        <taxon>Gnathifera</taxon>
        <taxon>Rotifera</taxon>
        <taxon>Eurotatoria</taxon>
        <taxon>Bdelloidea</taxon>
        <taxon>Philodinida</taxon>
        <taxon>Philodinidae</taxon>
        <taxon>Rotaria</taxon>
    </lineage>
</organism>
<accession>A0A818ZTT1</accession>
<name>A0A818ZTT1_9BILA</name>
<sequence>MDKVIQPLSHDNDLLDTQWSDIFMRIEQAAIPDESKLVLKAFVDYLLAEPIDASLSDVKKNVNYFDSARIDEWYLNFLITGYEDFEIDERLCSIPIKINLIERILQS</sequence>
<dbReference type="AlphaFoldDB" id="A0A818ZTT1"/>
<gene>
    <name evidence="1" type="ORF">GRG538_LOCUS32332</name>
</gene>
<protein>
    <submittedName>
        <fullName evidence="1">Uncharacterized protein</fullName>
    </submittedName>
</protein>
<reference evidence="1" key="1">
    <citation type="submission" date="2021-02" db="EMBL/GenBank/DDBJ databases">
        <authorList>
            <person name="Nowell W R."/>
        </authorList>
    </citation>
    <scope>NUCLEOTIDE SEQUENCE</scope>
</reference>
<proteinExistence type="predicted"/>
<evidence type="ECO:0000313" key="1">
    <source>
        <dbReference type="EMBL" id="CAF3767959.1"/>
    </source>
</evidence>
<dbReference type="Proteomes" id="UP000663872">
    <property type="component" value="Unassembled WGS sequence"/>
</dbReference>
<dbReference type="EMBL" id="CAJNYT010005701">
    <property type="protein sequence ID" value="CAF3767959.1"/>
    <property type="molecule type" value="Genomic_DNA"/>
</dbReference>